<keyword evidence="2" id="KW-1185">Reference proteome</keyword>
<comment type="caution">
    <text evidence="1">The sequence shown here is derived from an EMBL/GenBank/DDBJ whole genome shotgun (WGS) entry which is preliminary data.</text>
</comment>
<dbReference type="AlphaFoldDB" id="A0A9D4A125"/>
<gene>
    <name evidence="1" type="ORF">J1N35_022357</name>
</gene>
<evidence type="ECO:0000313" key="1">
    <source>
        <dbReference type="EMBL" id="KAH1082596.1"/>
    </source>
</evidence>
<evidence type="ECO:0000313" key="2">
    <source>
        <dbReference type="Proteomes" id="UP000828251"/>
    </source>
</evidence>
<dbReference type="EMBL" id="JAIQCV010000007">
    <property type="protein sequence ID" value="KAH1082596.1"/>
    <property type="molecule type" value="Genomic_DNA"/>
</dbReference>
<dbReference type="Proteomes" id="UP000828251">
    <property type="component" value="Unassembled WGS sequence"/>
</dbReference>
<reference evidence="1 2" key="1">
    <citation type="journal article" date="2021" name="Plant Biotechnol. J.">
        <title>Multi-omics assisted identification of the key and species-specific regulatory components of drought-tolerant mechanisms in Gossypium stocksii.</title>
        <authorList>
            <person name="Yu D."/>
            <person name="Ke L."/>
            <person name="Zhang D."/>
            <person name="Wu Y."/>
            <person name="Sun Y."/>
            <person name="Mei J."/>
            <person name="Sun J."/>
            <person name="Sun Y."/>
        </authorList>
    </citation>
    <scope>NUCLEOTIDE SEQUENCE [LARGE SCALE GENOMIC DNA]</scope>
    <source>
        <strain evidence="2">cv. E1</strain>
        <tissue evidence="1">Leaf</tissue>
    </source>
</reference>
<proteinExistence type="predicted"/>
<accession>A0A9D4A125</accession>
<organism evidence="1 2">
    <name type="scientific">Gossypium stocksii</name>
    <dbReference type="NCBI Taxonomy" id="47602"/>
    <lineage>
        <taxon>Eukaryota</taxon>
        <taxon>Viridiplantae</taxon>
        <taxon>Streptophyta</taxon>
        <taxon>Embryophyta</taxon>
        <taxon>Tracheophyta</taxon>
        <taxon>Spermatophyta</taxon>
        <taxon>Magnoliopsida</taxon>
        <taxon>eudicotyledons</taxon>
        <taxon>Gunneridae</taxon>
        <taxon>Pentapetalae</taxon>
        <taxon>rosids</taxon>
        <taxon>malvids</taxon>
        <taxon>Malvales</taxon>
        <taxon>Malvaceae</taxon>
        <taxon>Malvoideae</taxon>
        <taxon>Gossypium</taxon>
    </lineage>
</organism>
<name>A0A9D4A125_9ROSI</name>
<sequence length="134" mass="14915">MVILAVANRGVGSTQMLEDIGALGQGVGGSGRIRQLMEEKSMMIVERELIGWGLKEACNEEEANFGEVSSATKKNLENYLSKLKANNLLHVQVAVKPLDVWCVDFDSLCNLTNIDLRFDVFSPSNKKWEEILKE</sequence>
<protein>
    <submittedName>
        <fullName evidence="1">Uncharacterized protein</fullName>
    </submittedName>
</protein>